<feature type="domain" description="HMG box" evidence="2">
    <location>
        <begin position="80"/>
        <end position="149"/>
    </location>
</feature>
<evidence type="ECO:0000259" key="2">
    <source>
        <dbReference type="PROSITE" id="PS50118"/>
    </source>
</evidence>
<protein>
    <recommendedName>
        <fullName evidence="2">HMG box domain-containing protein</fullName>
    </recommendedName>
</protein>
<dbReference type="InterPro" id="IPR036910">
    <property type="entry name" value="HMG_box_dom_sf"/>
</dbReference>
<proteinExistence type="predicted"/>
<organism evidence="3">
    <name type="scientific">viral metagenome</name>
    <dbReference type="NCBI Taxonomy" id="1070528"/>
    <lineage>
        <taxon>unclassified sequences</taxon>
        <taxon>metagenomes</taxon>
        <taxon>organismal metagenomes</taxon>
    </lineage>
</organism>
<dbReference type="Gene3D" id="1.10.30.10">
    <property type="entry name" value="High mobility group box domain"/>
    <property type="match status" value="2"/>
</dbReference>
<dbReference type="AlphaFoldDB" id="A0A6C0E7T4"/>
<keyword evidence="1" id="KW-0238">DNA-binding</keyword>
<evidence type="ECO:0000256" key="1">
    <source>
        <dbReference type="ARBA" id="ARBA00023125"/>
    </source>
</evidence>
<dbReference type="CDD" id="cd00084">
    <property type="entry name" value="HMG-box_SF"/>
    <property type="match status" value="2"/>
</dbReference>
<sequence length="261" mass="30686">MSLTREFRKNPQNGLQTYSKIILPIRDYLETRIADLGLKVDIDELFPLENAWKHICTDTIAMLTRRRARIKRKEAYDGHLKRPMTAFMLYGNSVRAKILEKNPKLSMVDVSREIGKGWNELSETDKLVFMDQSKKDRVRFENERKVAYEEAKAAGKLYTDSKPVKALSSLAFYMKDEQVKSTLKPIYEEAKAKDNTINWIVIMRDAWRNLDEKERAKYKKLADDDRARFNKEREAYNLKFKNFKNETLPDQVADEDADTEE</sequence>
<name>A0A6C0E7T4_9ZZZZ</name>
<dbReference type="Pfam" id="PF00505">
    <property type="entry name" value="HMG_box"/>
    <property type="match status" value="1"/>
</dbReference>
<dbReference type="PANTHER" id="PTHR48112">
    <property type="entry name" value="HIGH MOBILITY GROUP PROTEIN DSP1"/>
    <property type="match status" value="1"/>
</dbReference>
<dbReference type="GO" id="GO:0003677">
    <property type="term" value="F:DNA binding"/>
    <property type="evidence" value="ECO:0007669"/>
    <property type="project" value="UniProtKB-KW"/>
</dbReference>
<dbReference type="SMART" id="SM00398">
    <property type="entry name" value="HMG"/>
    <property type="match status" value="2"/>
</dbReference>
<dbReference type="EMBL" id="MN739748">
    <property type="protein sequence ID" value="QHT24691.1"/>
    <property type="molecule type" value="Genomic_DNA"/>
</dbReference>
<dbReference type="PROSITE" id="PS50118">
    <property type="entry name" value="HMG_BOX_2"/>
    <property type="match status" value="2"/>
</dbReference>
<accession>A0A6C0E7T4</accession>
<reference evidence="3" key="1">
    <citation type="journal article" date="2020" name="Nature">
        <title>Giant virus diversity and host interactions through global metagenomics.</title>
        <authorList>
            <person name="Schulz F."/>
            <person name="Roux S."/>
            <person name="Paez-Espino D."/>
            <person name="Jungbluth S."/>
            <person name="Walsh D.A."/>
            <person name="Denef V.J."/>
            <person name="McMahon K.D."/>
            <person name="Konstantinidis K.T."/>
            <person name="Eloe-Fadrosh E.A."/>
            <person name="Kyrpides N.C."/>
            <person name="Woyke T."/>
        </authorList>
    </citation>
    <scope>NUCLEOTIDE SEQUENCE</scope>
    <source>
        <strain evidence="3">GVMAG-M-3300023179-150</strain>
    </source>
</reference>
<evidence type="ECO:0000313" key="3">
    <source>
        <dbReference type="EMBL" id="QHT24691.1"/>
    </source>
</evidence>
<dbReference type="InterPro" id="IPR050342">
    <property type="entry name" value="HMGB"/>
</dbReference>
<feature type="domain" description="HMG box" evidence="2">
    <location>
        <begin position="163"/>
        <end position="237"/>
    </location>
</feature>
<dbReference type="InterPro" id="IPR009071">
    <property type="entry name" value="HMG_box_dom"/>
</dbReference>
<dbReference type="SUPFAM" id="SSF47095">
    <property type="entry name" value="HMG-box"/>
    <property type="match status" value="2"/>
</dbReference>